<evidence type="ECO:0000313" key="1">
    <source>
        <dbReference type="EMBL" id="EEI65273.1"/>
    </source>
</evidence>
<evidence type="ECO:0000313" key="2">
    <source>
        <dbReference type="Proteomes" id="UP000003419"/>
    </source>
</evidence>
<accession>A0A8D9RY01</accession>
<name>A0A8D9RY01_LIMRT</name>
<organism evidence="1 2">
    <name type="scientific">Limosilactobacillus reuteri CF48-3A</name>
    <dbReference type="NCBI Taxonomy" id="525341"/>
    <lineage>
        <taxon>Bacteria</taxon>
        <taxon>Bacillati</taxon>
        <taxon>Bacillota</taxon>
        <taxon>Bacilli</taxon>
        <taxon>Lactobacillales</taxon>
        <taxon>Lactobacillaceae</taxon>
        <taxon>Limosilactobacillus</taxon>
    </lineage>
</organism>
<sequence>MEEKREIITLNFISTPSPMTTPVKRIVAKVEFNGICLMISKGC</sequence>
<reference evidence="1 2" key="1">
    <citation type="submission" date="2009-01" db="EMBL/GenBank/DDBJ databases">
        <authorList>
            <person name="Qin X."/>
            <person name="Bachman B."/>
            <person name="Battles P."/>
            <person name="Bell A."/>
            <person name="Bess C."/>
            <person name="Bickham C."/>
            <person name="Chaboub L."/>
            <person name="Chen D."/>
            <person name="Coyle M."/>
            <person name="Deiros D.R."/>
            <person name="Dinh H."/>
            <person name="Forbes L."/>
            <person name="Fowler G."/>
            <person name="Francisco L."/>
            <person name="Fu Q."/>
            <person name="Gubbala S."/>
            <person name="Hale W."/>
            <person name="Han Y."/>
            <person name="Hemphill L."/>
            <person name="Highlander S.K."/>
            <person name="Hirani K."/>
            <person name="Hogues M."/>
            <person name="Jackson L."/>
            <person name="Jakkamsetti A."/>
            <person name="Javaid M."/>
            <person name="Jiang H."/>
            <person name="Korchina V."/>
            <person name="Kovar C."/>
            <person name="Lara F."/>
            <person name="Lee S."/>
            <person name="Mata R."/>
            <person name="Mathew T."/>
            <person name="Moen C."/>
            <person name="Morales K."/>
            <person name="Munidasa M."/>
            <person name="Nazareth L."/>
            <person name="Ngo R."/>
            <person name="Nguyen L."/>
            <person name="Okwuonu G."/>
            <person name="Ongeri F."/>
            <person name="Patil S."/>
            <person name="Petrosino J."/>
            <person name="Pham C."/>
            <person name="Pham P."/>
            <person name="Pu L.-L."/>
            <person name="Puazo M."/>
            <person name="Raj R."/>
            <person name="Reid J."/>
            <person name="Rouhana J."/>
            <person name="Saada N."/>
            <person name="Shang Y."/>
            <person name="Simmons D."/>
            <person name="Thornton R."/>
            <person name="Warren J."/>
            <person name="Weissenberger G."/>
            <person name="Zhang J."/>
            <person name="Zhang L."/>
            <person name="Zhou C."/>
            <person name="Zhu D."/>
            <person name="Muzny D."/>
            <person name="Worley K."/>
            <person name="Gibbs R."/>
        </authorList>
    </citation>
    <scope>NUCLEOTIDE SEQUENCE [LARGE SCALE GENOMIC DNA]</scope>
    <source>
        <strain evidence="1 2">CF48-3A</strain>
    </source>
</reference>
<protein>
    <submittedName>
        <fullName evidence="1">Uncharacterized protein</fullName>
    </submittedName>
</protein>
<comment type="caution">
    <text evidence="1">The sequence shown here is derived from an EMBL/GenBank/DDBJ whole genome shotgun (WGS) entry which is preliminary data.</text>
</comment>
<proteinExistence type="predicted"/>
<dbReference type="RefSeq" id="WP_003671428.1">
    <property type="nucleotide sequence ID" value="NZ_GG693671.1"/>
</dbReference>
<dbReference type="EMBL" id="ACHG01000147">
    <property type="protein sequence ID" value="EEI65273.1"/>
    <property type="molecule type" value="Genomic_DNA"/>
</dbReference>
<dbReference type="Proteomes" id="UP000003419">
    <property type="component" value="Unassembled WGS sequence"/>
</dbReference>
<gene>
    <name evidence="1" type="ORF">HMPREF0534_1398</name>
</gene>
<dbReference type="AlphaFoldDB" id="A0A8D9RY01"/>